<dbReference type="PROSITE" id="PS50297">
    <property type="entry name" value="ANK_REP_REGION"/>
    <property type="match status" value="3"/>
</dbReference>
<evidence type="ECO:0000313" key="6">
    <source>
        <dbReference type="Proteomes" id="UP000595437"/>
    </source>
</evidence>
<evidence type="ECO:0000256" key="2">
    <source>
        <dbReference type="ARBA" id="ARBA00023043"/>
    </source>
</evidence>
<evidence type="ECO:0000313" key="5">
    <source>
        <dbReference type="EMBL" id="QQP50568.1"/>
    </source>
</evidence>
<dbReference type="Gene3D" id="1.25.40.20">
    <property type="entry name" value="Ankyrin repeat-containing domain"/>
    <property type="match status" value="1"/>
</dbReference>
<feature type="region of interest" description="Disordered" evidence="4">
    <location>
        <begin position="1"/>
        <end position="74"/>
    </location>
</feature>
<feature type="repeat" description="ANK" evidence="3">
    <location>
        <begin position="142"/>
        <end position="174"/>
    </location>
</feature>
<keyword evidence="6" id="KW-1185">Reference proteome</keyword>
<dbReference type="Proteomes" id="UP000595437">
    <property type="component" value="Chromosome 7"/>
</dbReference>
<dbReference type="InterPro" id="IPR050745">
    <property type="entry name" value="Multifunctional_regulatory"/>
</dbReference>
<dbReference type="Pfam" id="PF00023">
    <property type="entry name" value="Ank"/>
    <property type="match status" value="1"/>
</dbReference>
<name>A0A7T8HIA4_CALRO</name>
<dbReference type="SUPFAM" id="SSF48403">
    <property type="entry name" value="Ankyrin repeat"/>
    <property type="match status" value="1"/>
</dbReference>
<dbReference type="SMART" id="SM00248">
    <property type="entry name" value="ANK"/>
    <property type="match status" value="3"/>
</dbReference>
<proteinExistence type="predicted"/>
<feature type="compositionally biased region" description="Acidic residues" evidence="4">
    <location>
        <begin position="63"/>
        <end position="73"/>
    </location>
</feature>
<evidence type="ECO:0000256" key="3">
    <source>
        <dbReference type="PROSITE-ProRule" id="PRU00023"/>
    </source>
</evidence>
<feature type="repeat" description="ANK" evidence="3">
    <location>
        <begin position="109"/>
        <end position="141"/>
    </location>
</feature>
<evidence type="ECO:0000256" key="1">
    <source>
        <dbReference type="ARBA" id="ARBA00022737"/>
    </source>
</evidence>
<dbReference type="AlphaFoldDB" id="A0A7T8HIA4"/>
<dbReference type="InterPro" id="IPR036770">
    <property type="entry name" value="Ankyrin_rpt-contain_sf"/>
</dbReference>
<reference evidence="6" key="1">
    <citation type="submission" date="2021-01" db="EMBL/GenBank/DDBJ databases">
        <title>Caligus Genome Assembly.</title>
        <authorList>
            <person name="Gallardo-Escarate C."/>
        </authorList>
    </citation>
    <scope>NUCLEOTIDE SEQUENCE [LARGE SCALE GENOMIC DNA]</scope>
</reference>
<dbReference type="PROSITE" id="PS50088">
    <property type="entry name" value="ANK_REPEAT"/>
    <property type="match status" value="3"/>
</dbReference>
<sequence length="244" mass="26706">MSSRVNMSVPWKEGSKADFEDLKAAGREGRLTKDEAGYSSSSEDSEVDLNAAPEGPNPFDSSEGVEEKDEEIPEGPRERFLWHAQRGHLSEVQSLLAEDPGLISFKDEDGYTGLHRSAYTNHPELAKFLLLQGADLSAVTLDGWTPLHSACRWNAFGCVELFLSWGADPSLSTPGGQTPLHLAATHGESKESLELLLLLRPKLNTQLTNGQGDNAKDIAFRKSVDVHRALHVFGCKAMFDLSDD</sequence>
<dbReference type="Pfam" id="PF12796">
    <property type="entry name" value="Ank_2"/>
    <property type="match status" value="1"/>
</dbReference>
<protein>
    <submittedName>
        <fullName evidence="5">Ankyrin repeat domain-containing protein 49</fullName>
    </submittedName>
</protein>
<gene>
    <name evidence="5" type="ORF">FKW44_011605</name>
</gene>
<organism evidence="5 6">
    <name type="scientific">Caligus rogercresseyi</name>
    <name type="common">Sea louse</name>
    <dbReference type="NCBI Taxonomy" id="217165"/>
    <lineage>
        <taxon>Eukaryota</taxon>
        <taxon>Metazoa</taxon>
        <taxon>Ecdysozoa</taxon>
        <taxon>Arthropoda</taxon>
        <taxon>Crustacea</taxon>
        <taxon>Multicrustacea</taxon>
        <taxon>Hexanauplia</taxon>
        <taxon>Copepoda</taxon>
        <taxon>Siphonostomatoida</taxon>
        <taxon>Caligidae</taxon>
        <taxon>Caligus</taxon>
    </lineage>
</organism>
<keyword evidence="1" id="KW-0677">Repeat</keyword>
<keyword evidence="2 3" id="KW-0040">ANK repeat</keyword>
<dbReference type="PANTHER" id="PTHR24189:SF73">
    <property type="entry name" value="ANKYRIN REPEAT AND SOCS BOX-CONTAINING 15B"/>
    <property type="match status" value="1"/>
</dbReference>
<feature type="compositionally biased region" description="Basic and acidic residues" evidence="4">
    <location>
        <begin position="13"/>
        <end position="36"/>
    </location>
</feature>
<accession>A0A7T8HIA4</accession>
<dbReference type="EMBL" id="CP045896">
    <property type="protein sequence ID" value="QQP50568.1"/>
    <property type="molecule type" value="Genomic_DNA"/>
</dbReference>
<dbReference type="OrthoDB" id="19174at2759"/>
<feature type="repeat" description="ANK" evidence="3">
    <location>
        <begin position="175"/>
        <end position="197"/>
    </location>
</feature>
<dbReference type="PANTHER" id="PTHR24189">
    <property type="entry name" value="MYOTROPHIN"/>
    <property type="match status" value="1"/>
</dbReference>
<evidence type="ECO:0000256" key="4">
    <source>
        <dbReference type="SAM" id="MobiDB-lite"/>
    </source>
</evidence>
<dbReference type="InterPro" id="IPR002110">
    <property type="entry name" value="Ankyrin_rpt"/>
</dbReference>